<comment type="caution">
    <text evidence="1">The sequence shown here is derived from an EMBL/GenBank/DDBJ whole genome shotgun (WGS) entry which is preliminary data.</text>
</comment>
<gene>
    <name evidence="1" type="ORF">ACIO7M_14265</name>
</gene>
<dbReference type="RefSeq" id="WP_365514460.1">
    <property type="nucleotide sequence ID" value="NZ_JBFANW010000513.1"/>
</dbReference>
<name>A0ABW8EG92_STRT5</name>
<proteinExistence type="predicted"/>
<evidence type="ECO:0000313" key="1">
    <source>
        <dbReference type="EMBL" id="MFJ2822269.1"/>
    </source>
</evidence>
<evidence type="ECO:0000313" key="2">
    <source>
        <dbReference type="Proteomes" id="UP001617351"/>
    </source>
</evidence>
<reference evidence="1 2" key="1">
    <citation type="submission" date="2024-10" db="EMBL/GenBank/DDBJ databases">
        <title>The Natural Products Discovery Center: Release of the First 8490 Sequenced Strains for Exploring Actinobacteria Biosynthetic Diversity.</title>
        <authorList>
            <person name="Kalkreuter E."/>
            <person name="Kautsar S.A."/>
            <person name="Yang D."/>
            <person name="Bader C.D."/>
            <person name="Teijaro C.N."/>
            <person name="Fluegel L."/>
            <person name="Davis C.M."/>
            <person name="Simpson J.R."/>
            <person name="Lauterbach L."/>
            <person name="Steele A.D."/>
            <person name="Gui C."/>
            <person name="Meng S."/>
            <person name="Li G."/>
            <person name="Viehrig K."/>
            <person name="Ye F."/>
            <person name="Su P."/>
            <person name="Kiefer A.F."/>
            <person name="Nichols A."/>
            <person name="Cepeda A.J."/>
            <person name="Yan W."/>
            <person name="Fan B."/>
            <person name="Jiang Y."/>
            <person name="Adhikari A."/>
            <person name="Zheng C.-J."/>
            <person name="Schuster L."/>
            <person name="Cowan T.M."/>
            <person name="Smanski M.J."/>
            <person name="Chevrette M.G."/>
            <person name="De Carvalho L.P.S."/>
            <person name="Shen B."/>
        </authorList>
    </citation>
    <scope>NUCLEOTIDE SEQUENCE [LARGE SCALE GENOMIC DNA]</scope>
    <source>
        <strain evidence="1 2">NPDC087220</strain>
    </source>
</reference>
<organism evidence="1 2">
    <name type="scientific">Streptomyces toxytricini</name>
    <name type="common">Actinomyces toxytricini</name>
    <dbReference type="NCBI Taxonomy" id="67369"/>
    <lineage>
        <taxon>Bacteria</taxon>
        <taxon>Bacillati</taxon>
        <taxon>Actinomycetota</taxon>
        <taxon>Actinomycetes</taxon>
        <taxon>Kitasatosporales</taxon>
        <taxon>Streptomycetaceae</taxon>
        <taxon>Streptomyces</taxon>
    </lineage>
</organism>
<dbReference type="NCBIfam" id="NF038076">
    <property type="entry name" value="fam_STM4015"/>
    <property type="match status" value="1"/>
</dbReference>
<dbReference type="Gene3D" id="3.80.10.10">
    <property type="entry name" value="Ribonuclease Inhibitor"/>
    <property type="match status" value="1"/>
</dbReference>
<sequence length="319" mass="34383">MGYPGRLTQWYGLPVHDFPGSPDGGAAALPEPDSVAWRISADPREVRETWPDVFARFRAAVDTTRVRSLVVGCLRHTVEVGPDEVNAAILEAREQFPALRAVFLGDMDNREREISAIHQGDVGLLLEGLPELEELGVRGGSGLELRALTHRRLRSLVVQTGGMPAAAVRGIAGSDLPALEHLELWLGTGWFGGDCEIGDLAPVFEGALLPRLRRLGLRNSDIQDEIAAAAASSPVVGRLEHLDLSLGILTDEGARALLAGRPLTRLKSLDLHHNYIGEPLRQRLKEVFEGAGVALDADPGHAGTTEYDGEVTRYVAVGE</sequence>
<dbReference type="Proteomes" id="UP001617351">
    <property type="component" value="Unassembled WGS sequence"/>
</dbReference>
<dbReference type="InterPro" id="IPR047722">
    <property type="entry name" value="STM4015-like"/>
</dbReference>
<keyword evidence="2" id="KW-1185">Reference proteome</keyword>
<dbReference type="InterPro" id="IPR032675">
    <property type="entry name" value="LRR_dom_sf"/>
</dbReference>
<dbReference type="SUPFAM" id="SSF52047">
    <property type="entry name" value="RNI-like"/>
    <property type="match status" value="1"/>
</dbReference>
<accession>A0ABW8EG92</accession>
<protein>
    <submittedName>
        <fullName evidence="1">STM4015 family protein</fullName>
    </submittedName>
</protein>
<dbReference type="EMBL" id="JBIUYY010000005">
    <property type="protein sequence ID" value="MFJ2822269.1"/>
    <property type="molecule type" value="Genomic_DNA"/>
</dbReference>